<reference evidence="3" key="1">
    <citation type="submission" date="2018-02" db="EMBL/GenBank/DDBJ databases">
        <authorList>
            <person name="Hausmann B."/>
        </authorList>
    </citation>
    <scope>NUCLEOTIDE SEQUENCE [LARGE SCALE GENOMIC DNA]</scope>
    <source>
        <strain evidence="3">Peat soil MAG SbF1</strain>
    </source>
</reference>
<evidence type="ECO:0000313" key="3">
    <source>
        <dbReference type="Proteomes" id="UP000238916"/>
    </source>
</evidence>
<feature type="region of interest" description="Disordered" evidence="1">
    <location>
        <begin position="1"/>
        <end position="32"/>
    </location>
</feature>
<name>A0A2U3KHY6_9FIRM</name>
<evidence type="ECO:0000256" key="1">
    <source>
        <dbReference type="SAM" id="MobiDB-lite"/>
    </source>
</evidence>
<evidence type="ECO:0000313" key="2">
    <source>
        <dbReference type="EMBL" id="SPF39284.1"/>
    </source>
</evidence>
<dbReference type="EMBL" id="OMOF01000119">
    <property type="protein sequence ID" value="SPF39284.1"/>
    <property type="molecule type" value="Genomic_DNA"/>
</dbReference>
<gene>
    <name evidence="2" type="ORF">SBF1_2050015</name>
</gene>
<dbReference type="AlphaFoldDB" id="A0A2U3KHY6"/>
<organism evidence="2 3">
    <name type="scientific">Candidatus Desulfosporosinus infrequens</name>
    <dbReference type="NCBI Taxonomy" id="2043169"/>
    <lineage>
        <taxon>Bacteria</taxon>
        <taxon>Bacillati</taxon>
        <taxon>Bacillota</taxon>
        <taxon>Clostridia</taxon>
        <taxon>Eubacteriales</taxon>
        <taxon>Desulfitobacteriaceae</taxon>
        <taxon>Desulfosporosinus</taxon>
    </lineage>
</organism>
<sequence>MSRVRVADGSPVHGPLVKRSKTPPFHGGYTGSNPVRVTITFASVAQSVEQRTENPRVGGSIPS</sequence>
<protein>
    <submittedName>
        <fullName evidence="2">Uncharacterized protein</fullName>
    </submittedName>
</protein>
<accession>A0A2U3KHY6</accession>
<proteinExistence type="predicted"/>
<dbReference type="Proteomes" id="UP000238916">
    <property type="component" value="Unassembled WGS sequence"/>
</dbReference>
<dbReference type="AntiFam" id="ANF00010">
    <property type="entry name" value="tRNA translation"/>
</dbReference>